<proteinExistence type="inferred from homology"/>
<comment type="similarity">
    <text evidence="1 2">Belongs to the HupG/HyaE family.</text>
</comment>
<dbReference type="RefSeq" id="WP_107354385.1">
    <property type="nucleotide sequence ID" value="NZ_CP019967.1"/>
</dbReference>
<dbReference type="EMBL" id="CP076676">
    <property type="protein sequence ID" value="UYO40680.1"/>
    <property type="molecule type" value="Genomic_DNA"/>
</dbReference>
<dbReference type="PIRSF" id="PIRSF038934">
    <property type="entry name" value="HyaE_HupG"/>
    <property type="match status" value="1"/>
</dbReference>
<gene>
    <name evidence="3" type="ORF">KQX62_05070</name>
</gene>
<dbReference type="CDD" id="cd02965">
    <property type="entry name" value="HyaE"/>
    <property type="match status" value="1"/>
</dbReference>
<dbReference type="InterPro" id="IPR010893">
    <property type="entry name" value="NiFe-hyd_mat_HyaE"/>
</dbReference>
<evidence type="ECO:0000313" key="3">
    <source>
        <dbReference type="EMBL" id="UYO40680.1"/>
    </source>
</evidence>
<dbReference type="AlphaFoldDB" id="A0AAX3E2T7"/>
<dbReference type="Gene3D" id="1.20.5.510">
    <property type="entry name" value="Single helix bin"/>
    <property type="match status" value="1"/>
</dbReference>
<name>A0AAX3E2T7_RHOPL</name>
<reference evidence="3" key="1">
    <citation type="journal article" date="2022" name="Biol. Control">
        <title>In silico genomic analysis of Rhodopseudomonas palustris strains revealed potential biocontrol agents and crop yield enhancers.</title>
        <authorList>
            <person name="Surachat K."/>
            <person name="Kantachote D."/>
            <person name="Deachamag P."/>
            <person name="Wonglapsuwan M."/>
        </authorList>
    </citation>
    <scope>NUCLEOTIDE SEQUENCE</scope>
    <source>
        <strain evidence="3">TLS06</strain>
    </source>
</reference>
<dbReference type="Proteomes" id="UP001163166">
    <property type="component" value="Chromosome"/>
</dbReference>
<dbReference type="Gene3D" id="3.40.30.10">
    <property type="entry name" value="Glutaredoxin"/>
    <property type="match status" value="1"/>
</dbReference>
<sequence>MSGSLARAAARPNAPTLVDEANVDDFIARSGKIVVLFFRGDAARFPEAADLAVVLPELINAFPGRLVAAEVAAEAERGLMAKFGVAVCPSLAVVQPGRTLGVIAKIQDWSSYLAQIGAMLAEVDQRGEAELQS</sequence>
<protein>
    <recommendedName>
        <fullName evidence="2">Hydrogenase expression/formation protein</fullName>
    </recommendedName>
</protein>
<dbReference type="InterPro" id="IPR036249">
    <property type="entry name" value="Thioredoxin-like_sf"/>
</dbReference>
<evidence type="ECO:0000256" key="2">
    <source>
        <dbReference type="PIRNR" id="PIRNR038934"/>
    </source>
</evidence>
<organism evidence="3 4">
    <name type="scientific">Rhodopseudomonas palustris</name>
    <dbReference type="NCBI Taxonomy" id="1076"/>
    <lineage>
        <taxon>Bacteria</taxon>
        <taxon>Pseudomonadati</taxon>
        <taxon>Pseudomonadota</taxon>
        <taxon>Alphaproteobacteria</taxon>
        <taxon>Hyphomicrobiales</taxon>
        <taxon>Nitrobacteraceae</taxon>
        <taxon>Rhodopseudomonas</taxon>
    </lineage>
</organism>
<dbReference type="SUPFAM" id="SSF52833">
    <property type="entry name" value="Thioredoxin-like"/>
    <property type="match status" value="1"/>
</dbReference>
<evidence type="ECO:0000256" key="1">
    <source>
        <dbReference type="ARBA" id="ARBA00009004"/>
    </source>
</evidence>
<dbReference type="Pfam" id="PF07449">
    <property type="entry name" value="HyaE"/>
    <property type="match status" value="1"/>
</dbReference>
<evidence type="ECO:0000313" key="4">
    <source>
        <dbReference type="Proteomes" id="UP001163166"/>
    </source>
</evidence>
<accession>A0AAX3E2T7</accession>